<evidence type="ECO:0000313" key="2">
    <source>
        <dbReference type="Proteomes" id="UP000182544"/>
    </source>
</evidence>
<dbReference type="AlphaFoldDB" id="A0A1K2IEY9"/>
<dbReference type="STRING" id="369401.SAMN05428642_1011179"/>
<protein>
    <submittedName>
        <fullName evidence="1">Uncharacterized protein</fullName>
    </submittedName>
</protein>
<sequence>MISSKKLGGLAKIDPNTNEAYKELFCLNIDKMDI</sequence>
<accession>A0A1K2IEY9</accession>
<proteinExistence type="predicted"/>
<reference evidence="1 2" key="1">
    <citation type="submission" date="2016-10" db="EMBL/GenBank/DDBJ databases">
        <authorList>
            <person name="de Groot N.N."/>
        </authorList>
    </citation>
    <scope>NUCLEOTIDE SEQUENCE [LARGE SCALE GENOMIC DNA]</scope>
    <source>
        <strain evidence="1 2">DSM 18180</strain>
    </source>
</reference>
<name>A0A1K2IEY9_9FLAO</name>
<evidence type="ECO:0000313" key="1">
    <source>
        <dbReference type="EMBL" id="SFZ90856.1"/>
    </source>
</evidence>
<keyword evidence="2" id="KW-1185">Reference proteome</keyword>
<gene>
    <name evidence="1" type="ORF">SAMN05428642_1011179</name>
</gene>
<dbReference type="Proteomes" id="UP000182544">
    <property type="component" value="Unassembled WGS sequence"/>
</dbReference>
<organism evidence="1 2">
    <name type="scientific">Flaviramulus basaltis</name>
    <dbReference type="NCBI Taxonomy" id="369401"/>
    <lineage>
        <taxon>Bacteria</taxon>
        <taxon>Pseudomonadati</taxon>
        <taxon>Bacteroidota</taxon>
        <taxon>Flavobacteriia</taxon>
        <taxon>Flavobacteriales</taxon>
        <taxon>Flavobacteriaceae</taxon>
        <taxon>Flaviramulus</taxon>
    </lineage>
</organism>
<dbReference type="EMBL" id="FPKV01000001">
    <property type="protein sequence ID" value="SFZ90856.1"/>
    <property type="molecule type" value="Genomic_DNA"/>
</dbReference>